<dbReference type="AlphaFoldDB" id="A0A2N7ARD0"/>
<comment type="caution">
    <text evidence="4">The sequence shown here is derived from an EMBL/GenBank/DDBJ whole genome shotgun (WGS) entry which is preliminary data.</text>
</comment>
<evidence type="ECO:0000313" key="5">
    <source>
        <dbReference type="Proteomes" id="UP000235649"/>
    </source>
</evidence>
<dbReference type="Pfam" id="PF03217">
    <property type="entry name" value="SlpA"/>
    <property type="match status" value="1"/>
</dbReference>
<dbReference type="InterPro" id="IPR032675">
    <property type="entry name" value="LRR_dom_sf"/>
</dbReference>
<sequence length="577" mass="63308">MKKGLISLGATMLIAGIILTTNTANVHAENVGSSTSTEEISDDSHDGRIIFSGQEGPEDNPVMYKLTDDGTLHIYGGTVGADGVPFAIGMNDEYKPLVTKISFDGNVIAQDSTSNFFKDFKNLSEISNLKNFDTSNTTDMSNMFSGLKALKVLDLTGLNTSKVTNMQGMFSESNFESLNLLGLDTSSVITMQSMFSGTTLNSLNLSKFNVSNVNNMSFMFSNMSNLNSIDVSGWKFKDGVSMMQLFSGDSKLTTVDLSTWNNQNANATYYLMNSSIDRITVSKDTSLKNSYIGLDISTGEAKFPGYWININNPDKLINAQDFAVGADEYDGTYVHVVPSDTVTSDVTFKSNKGDQISKDQSITISDLLNINDEFDIKVPTLSGYKANKVTVKGKLSVDINDDGKVTYKIVVVDPDDSGYITYTSDGTTNPSTPNHSGSSSSRPNTIDIEHLVTTHPHNGSVSLYKLNGDKVLNRALAQNSDWFSDQEMTRNGIKYYRVATNEWVKARDIYVYENKNLTIGTRNDVQYLTTSQGETVLNRALAADTNWQVDKLAYINGKSFYRVATNEFVPVDSVITK</sequence>
<proteinExistence type="predicted"/>
<organism evidence="4 5">
    <name type="scientific">Companilactobacillus nuruki</name>
    <dbReference type="NCBI Taxonomy" id="1993540"/>
    <lineage>
        <taxon>Bacteria</taxon>
        <taxon>Bacillati</taxon>
        <taxon>Bacillota</taxon>
        <taxon>Bacilli</taxon>
        <taxon>Lactobacillales</taxon>
        <taxon>Lactobacillaceae</taxon>
        <taxon>Companilactobacillus</taxon>
    </lineage>
</organism>
<feature type="signal peptide" evidence="2">
    <location>
        <begin position="1"/>
        <end position="28"/>
    </location>
</feature>
<evidence type="ECO:0000259" key="3">
    <source>
        <dbReference type="Pfam" id="PF03217"/>
    </source>
</evidence>
<dbReference type="OrthoDB" id="2255372at2"/>
<dbReference type="RefSeq" id="WP_102197044.1">
    <property type="nucleotide sequence ID" value="NZ_NIPR01000061.1"/>
</dbReference>
<feature type="compositionally biased region" description="Low complexity" evidence="1">
    <location>
        <begin position="427"/>
        <end position="443"/>
    </location>
</feature>
<dbReference type="Proteomes" id="UP000235649">
    <property type="component" value="Unassembled WGS sequence"/>
</dbReference>
<gene>
    <name evidence="4" type="ORF">CBP76_11735</name>
</gene>
<dbReference type="Pfam" id="PF03382">
    <property type="entry name" value="DUF285"/>
    <property type="match status" value="1"/>
</dbReference>
<evidence type="ECO:0000313" key="4">
    <source>
        <dbReference type="EMBL" id="PMD67911.1"/>
    </source>
</evidence>
<protein>
    <recommendedName>
        <fullName evidence="3">S-layer protein C-terminal domain-containing protein</fullName>
    </recommendedName>
</protein>
<evidence type="ECO:0000256" key="1">
    <source>
        <dbReference type="SAM" id="MobiDB-lite"/>
    </source>
</evidence>
<keyword evidence="2" id="KW-0732">Signal</keyword>
<reference evidence="4 5" key="1">
    <citation type="submission" date="2017-05" db="EMBL/GenBank/DDBJ databases">
        <title>Lactobacillus nurukis nov., sp. nov., isolated from nuruk.</title>
        <authorList>
            <person name="Kim S.-J."/>
        </authorList>
    </citation>
    <scope>NUCLEOTIDE SEQUENCE [LARGE SCALE GENOMIC DNA]</scope>
    <source>
        <strain evidence="4 5">SYF10-1a</strain>
    </source>
</reference>
<dbReference type="InterPro" id="IPR024968">
    <property type="entry name" value="SlpA_C_lactobacillus"/>
</dbReference>
<evidence type="ECO:0000256" key="2">
    <source>
        <dbReference type="SAM" id="SignalP"/>
    </source>
</evidence>
<dbReference type="NCBIfam" id="TIGR02167">
    <property type="entry name" value="Liste_lipo_26"/>
    <property type="match status" value="3"/>
</dbReference>
<feature type="region of interest" description="Disordered" evidence="1">
    <location>
        <begin position="423"/>
        <end position="443"/>
    </location>
</feature>
<keyword evidence="5" id="KW-1185">Reference proteome</keyword>
<dbReference type="Gene3D" id="3.80.10.10">
    <property type="entry name" value="Ribonuclease Inhibitor"/>
    <property type="match status" value="1"/>
</dbReference>
<feature type="domain" description="S-layer protein C-terminal" evidence="3">
    <location>
        <begin position="527"/>
        <end position="569"/>
    </location>
</feature>
<feature type="chain" id="PRO_5014640017" description="S-layer protein C-terminal domain-containing protein" evidence="2">
    <location>
        <begin position="29"/>
        <end position="577"/>
    </location>
</feature>
<dbReference type="SUPFAM" id="SSF52047">
    <property type="entry name" value="RNI-like"/>
    <property type="match status" value="1"/>
</dbReference>
<dbReference type="InterPro" id="IPR005046">
    <property type="entry name" value="DUF285"/>
</dbReference>
<name>A0A2N7ARD0_9LACO</name>
<accession>A0A2N7ARD0</accession>
<dbReference type="EMBL" id="NIPR01000061">
    <property type="protein sequence ID" value="PMD67911.1"/>
    <property type="molecule type" value="Genomic_DNA"/>
</dbReference>
<dbReference type="InterPro" id="IPR011889">
    <property type="entry name" value="Liste_lipo_26"/>
</dbReference>